<keyword evidence="12" id="KW-1185">Reference proteome</keyword>
<dbReference type="InterPro" id="IPR000673">
    <property type="entry name" value="Sig_transdc_resp-reg_Me-estase"/>
</dbReference>
<dbReference type="Pfam" id="PF00072">
    <property type="entry name" value="Response_reg"/>
    <property type="match status" value="1"/>
</dbReference>
<dbReference type="PANTHER" id="PTHR42872:SF6">
    <property type="entry name" value="PROTEIN-GLUTAMATE METHYLESTERASE_PROTEIN-GLUTAMINE GLUTAMINASE"/>
    <property type="match status" value="1"/>
</dbReference>
<dbReference type="InterPro" id="IPR035909">
    <property type="entry name" value="CheB_C"/>
</dbReference>
<proteinExistence type="inferred from homology"/>
<dbReference type="SUPFAM" id="SSF52172">
    <property type="entry name" value="CheY-like"/>
    <property type="match status" value="1"/>
</dbReference>
<reference evidence="11 12" key="1">
    <citation type="submission" date="2021-03" db="EMBL/GenBank/DDBJ databases">
        <title>Genomic Encyclopedia of Type Strains, Phase IV (KMG-IV): sequencing the most valuable type-strain genomes for metagenomic binning, comparative biology and taxonomic classification.</title>
        <authorList>
            <person name="Goeker M."/>
        </authorList>
    </citation>
    <scope>NUCLEOTIDE SEQUENCE [LARGE SCALE GENOMIC DNA]</scope>
    <source>
        <strain evidence="11 12">DSM 26806</strain>
    </source>
</reference>
<feature type="active site" evidence="5 6">
    <location>
        <position position="410"/>
    </location>
</feature>
<organism evidence="11 12">
    <name type="scientific">Paenibacillus shirakamiensis</name>
    <dbReference type="NCBI Taxonomy" id="1265935"/>
    <lineage>
        <taxon>Bacteria</taxon>
        <taxon>Bacillati</taxon>
        <taxon>Bacillota</taxon>
        <taxon>Bacilli</taxon>
        <taxon>Bacillales</taxon>
        <taxon>Paenibacillaceae</taxon>
        <taxon>Paenibacillus</taxon>
    </lineage>
</organism>
<keyword evidence="2 5" id="KW-0145">Chemotaxis</keyword>
<comment type="domain">
    <text evidence="5">Contains a C-terminal catalytic domain, and an N-terminal region which modulates catalytic activity.</text>
</comment>
<feature type="region of interest" description="Disordered" evidence="8">
    <location>
        <begin position="197"/>
        <end position="239"/>
    </location>
</feature>
<feature type="active site" evidence="5 6">
    <location>
        <position position="286"/>
    </location>
</feature>
<keyword evidence="3 5" id="KW-0378">Hydrolase</keyword>
<dbReference type="CDD" id="cd17541">
    <property type="entry name" value="REC_CheB-like"/>
    <property type="match status" value="1"/>
</dbReference>
<dbReference type="InterPro" id="IPR011006">
    <property type="entry name" value="CheY-like_superfamily"/>
</dbReference>
<accession>A0ABS4JH99</accession>
<dbReference type="SMART" id="SM00448">
    <property type="entry name" value="REC"/>
    <property type="match status" value="1"/>
</dbReference>
<sequence>MKPYRIVVVDDSAFMRKIVSDLIEEDTDLKVEATAVHGKEAIELVKELQPDLVTMDIEMPIMNGLEALSAIMQDKPLPVIMLSGINEQGMRETIMALELGAFDFIRKPSAATTSQGIEQVGQALREQIMAAMQMKERREAREAAERAAALLPQRRYSHRRLDPHPAANAPNRTHSPNEIPAAPLELKNPLLMPLSRASDVSPSEAEGSYNQTLVPENTHRSQNTKDKKEKLAQSKPTAASEIVELRSRNKLAHAGTKEVQTSRSIQPARKQGLRTEFNELVAIGCSTGGPKALKAVLEQIPSDFPAPIVIVQHMPPNFTHSLAQRLNSLSPLQVVEAEEGMVIEKGTAYIAPGGFHMIIHQVPAGECLIHLNKEELRNGHRPSVDVMFESLLPITSIKHHAVLMTGMGSDGAKAMKKLHDAGVTSTLAESEETCVVYGMPRSAVELDCVNEVVPLYEIASKLVKIVK</sequence>
<evidence type="ECO:0000256" key="4">
    <source>
        <dbReference type="ARBA" id="ARBA00048267"/>
    </source>
</evidence>
<dbReference type="PROSITE" id="PS50122">
    <property type="entry name" value="CHEB"/>
    <property type="match status" value="1"/>
</dbReference>
<feature type="region of interest" description="Disordered" evidence="8">
    <location>
        <begin position="150"/>
        <end position="181"/>
    </location>
</feature>
<feature type="domain" description="Response regulatory" evidence="9">
    <location>
        <begin position="5"/>
        <end position="122"/>
    </location>
</feature>
<gene>
    <name evidence="5" type="primary">cheB</name>
    <name evidence="11" type="ORF">J2Z69_002142</name>
</gene>
<evidence type="ECO:0000256" key="8">
    <source>
        <dbReference type="SAM" id="MobiDB-lite"/>
    </source>
</evidence>
<dbReference type="GO" id="GO:0008984">
    <property type="term" value="F:protein-glutamate methylesterase activity"/>
    <property type="evidence" value="ECO:0007669"/>
    <property type="project" value="UniProtKB-EC"/>
</dbReference>
<dbReference type="EC" id="3.5.1.44" evidence="5"/>
<comment type="catalytic activity">
    <reaction evidence="4 5">
        <text>[protein]-L-glutamate 5-O-methyl ester + H2O = L-glutamyl-[protein] + methanol + H(+)</text>
        <dbReference type="Rhea" id="RHEA:23236"/>
        <dbReference type="Rhea" id="RHEA-COMP:10208"/>
        <dbReference type="Rhea" id="RHEA-COMP:10311"/>
        <dbReference type="ChEBI" id="CHEBI:15377"/>
        <dbReference type="ChEBI" id="CHEBI:15378"/>
        <dbReference type="ChEBI" id="CHEBI:17790"/>
        <dbReference type="ChEBI" id="CHEBI:29973"/>
        <dbReference type="ChEBI" id="CHEBI:82795"/>
        <dbReference type="EC" id="3.1.1.61"/>
    </reaction>
</comment>
<evidence type="ECO:0000256" key="3">
    <source>
        <dbReference type="ARBA" id="ARBA00022801"/>
    </source>
</evidence>
<dbReference type="InterPro" id="IPR008248">
    <property type="entry name" value="CheB-like"/>
</dbReference>
<evidence type="ECO:0000256" key="1">
    <source>
        <dbReference type="ARBA" id="ARBA00022490"/>
    </source>
</evidence>
<comment type="subcellular location">
    <subcellularLocation>
        <location evidence="5">Cytoplasm</location>
    </subcellularLocation>
</comment>
<evidence type="ECO:0000256" key="6">
    <source>
        <dbReference type="PROSITE-ProRule" id="PRU00050"/>
    </source>
</evidence>
<dbReference type="Gene3D" id="3.40.50.180">
    <property type="entry name" value="Methylesterase CheB, C-terminal domain"/>
    <property type="match status" value="1"/>
</dbReference>
<dbReference type="EMBL" id="JAGGLD010000003">
    <property type="protein sequence ID" value="MBP2001099.1"/>
    <property type="molecule type" value="Genomic_DNA"/>
</dbReference>
<keyword evidence="5 7" id="KW-0597">Phosphoprotein</keyword>
<dbReference type="RefSeq" id="WP_209861882.1">
    <property type="nucleotide sequence ID" value="NZ_JAGGLD010000003.1"/>
</dbReference>
<dbReference type="PANTHER" id="PTHR42872">
    <property type="entry name" value="PROTEIN-GLUTAMATE METHYLESTERASE/PROTEIN-GLUTAMINE GLUTAMINASE"/>
    <property type="match status" value="1"/>
</dbReference>
<evidence type="ECO:0000256" key="7">
    <source>
        <dbReference type="PROSITE-ProRule" id="PRU00169"/>
    </source>
</evidence>
<dbReference type="EC" id="3.1.1.61" evidence="5"/>
<dbReference type="PROSITE" id="PS50110">
    <property type="entry name" value="RESPONSE_REGULATORY"/>
    <property type="match status" value="1"/>
</dbReference>
<evidence type="ECO:0000313" key="11">
    <source>
        <dbReference type="EMBL" id="MBP2001099.1"/>
    </source>
</evidence>
<evidence type="ECO:0000259" key="10">
    <source>
        <dbReference type="PROSITE" id="PS50122"/>
    </source>
</evidence>
<dbReference type="HAMAP" id="MF_00099">
    <property type="entry name" value="CheB_chemtxs"/>
    <property type="match status" value="1"/>
</dbReference>
<dbReference type="InterPro" id="IPR001789">
    <property type="entry name" value="Sig_transdc_resp-reg_receiver"/>
</dbReference>
<feature type="active site" evidence="5 6">
    <location>
        <position position="313"/>
    </location>
</feature>
<evidence type="ECO:0000256" key="5">
    <source>
        <dbReference type="HAMAP-Rule" id="MF_00099"/>
    </source>
</evidence>
<comment type="similarity">
    <text evidence="5">Belongs to the CheB family.</text>
</comment>
<feature type="domain" description="CheB-type methylesterase" evidence="10">
    <location>
        <begin position="274"/>
        <end position="467"/>
    </location>
</feature>
<evidence type="ECO:0000259" key="9">
    <source>
        <dbReference type="PROSITE" id="PS50110"/>
    </source>
</evidence>
<keyword evidence="1 5" id="KW-0963">Cytoplasm</keyword>
<comment type="PTM">
    <text evidence="5">Phosphorylated by CheA. Phosphorylation of the N-terminal regulatory domain activates the methylesterase activity.</text>
</comment>
<evidence type="ECO:0000313" key="12">
    <source>
        <dbReference type="Proteomes" id="UP001519288"/>
    </source>
</evidence>
<comment type="caution">
    <text evidence="11">The sequence shown here is derived from an EMBL/GenBank/DDBJ whole genome shotgun (WGS) entry which is preliminary data.</text>
</comment>
<feature type="modified residue" description="4-aspartylphosphate" evidence="5 7">
    <location>
        <position position="56"/>
    </location>
</feature>
<dbReference type="SUPFAM" id="SSF52738">
    <property type="entry name" value="Methylesterase CheB, C-terminal domain"/>
    <property type="match status" value="1"/>
</dbReference>
<dbReference type="Proteomes" id="UP001519288">
    <property type="component" value="Unassembled WGS sequence"/>
</dbReference>
<feature type="compositionally biased region" description="Basic and acidic residues" evidence="8">
    <location>
        <begin position="217"/>
        <end position="232"/>
    </location>
</feature>
<dbReference type="Pfam" id="PF01339">
    <property type="entry name" value="CheB_methylest"/>
    <property type="match status" value="1"/>
</dbReference>
<name>A0ABS4JH99_9BACL</name>
<comment type="function">
    <text evidence="5">Involved in chemotaxis. Part of a chemotaxis signal transduction system that modulates chemotaxis in response to various stimuli. Catalyzes the demethylation of specific methylglutamate residues introduced into the chemoreceptors (methyl-accepting chemotaxis proteins or MCP) by CheR. Also mediates the irreversible deamidation of specific glutamine residues to glutamic acid.</text>
</comment>
<comment type="catalytic activity">
    <reaction evidence="5">
        <text>L-glutaminyl-[protein] + H2O = L-glutamyl-[protein] + NH4(+)</text>
        <dbReference type="Rhea" id="RHEA:16441"/>
        <dbReference type="Rhea" id="RHEA-COMP:10207"/>
        <dbReference type="Rhea" id="RHEA-COMP:10208"/>
        <dbReference type="ChEBI" id="CHEBI:15377"/>
        <dbReference type="ChEBI" id="CHEBI:28938"/>
        <dbReference type="ChEBI" id="CHEBI:29973"/>
        <dbReference type="ChEBI" id="CHEBI:30011"/>
        <dbReference type="EC" id="3.5.1.44"/>
    </reaction>
</comment>
<dbReference type="CDD" id="cd16432">
    <property type="entry name" value="CheB_Rec"/>
    <property type="match status" value="1"/>
</dbReference>
<evidence type="ECO:0000256" key="2">
    <source>
        <dbReference type="ARBA" id="ARBA00022500"/>
    </source>
</evidence>
<dbReference type="Gene3D" id="3.40.50.2300">
    <property type="match status" value="1"/>
</dbReference>
<protein>
    <recommendedName>
        <fullName evidence="5">Protein-glutamate methylesterase/protein-glutamine glutaminase</fullName>
        <ecNumber evidence="5">3.1.1.61</ecNumber>
        <ecNumber evidence="5">3.5.1.44</ecNumber>
    </recommendedName>
</protein>